<evidence type="ECO:0000313" key="3">
    <source>
        <dbReference type="EMBL" id="RGN94112.1"/>
    </source>
</evidence>
<protein>
    <submittedName>
        <fullName evidence="2">Glycoside hydrolase family 38 C-terminal domain-containing protein</fullName>
    </submittedName>
    <submittedName>
        <fullName evidence="3">Glycosyl hydrolase family 38</fullName>
    </submittedName>
</protein>
<name>A0A3E5EYT6_BACUN</name>
<dbReference type="PANTHER" id="PTHR46017">
    <property type="entry name" value="ALPHA-MANNOSIDASE 2C1"/>
    <property type="match status" value="1"/>
</dbReference>
<dbReference type="EMBL" id="QSVA01000008">
    <property type="protein sequence ID" value="RGN94112.1"/>
    <property type="molecule type" value="Genomic_DNA"/>
</dbReference>
<organism evidence="3 4">
    <name type="scientific">Bacteroides uniformis</name>
    <dbReference type="NCBI Taxonomy" id="820"/>
    <lineage>
        <taxon>Bacteria</taxon>
        <taxon>Pseudomonadati</taxon>
        <taxon>Bacteroidota</taxon>
        <taxon>Bacteroidia</taxon>
        <taxon>Bacteroidales</taxon>
        <taxon>Bacteroidaceae</taxon>
        <taxon>Bacteroides</taxon>
    </lineage>
</organism>
<dbReference type="InterPro" id="IPR011013">
    <property type="entry name" value="Gal_mutarotase_sf_dom"/>
</dbReference>
<dbReference type="SUPFAM" id="SSF74650">
    <property type="entry name" value="Galactose mutarotase-like"/>
    <property type="match status" value="1"/>
</dbReference>
<dbReference type="PANTHER" id="PTHR46017:SF1">
    <property type="entry name" value="ALPHA-MANNOSIDASE 2C1"/>
    <property type="match status" value="1"/>
</dbReference>
<dbReference type="GO" id="GO:0009313">
    <property type="term" value="P:oligosaccharide catabolic process"/>
    <property type="evidence" value="ECO:0007669"/>
    <property type="project" value="TreeGrafter"/>
</dbReference>
<dbReference type="Gene3D" id="3.20.110.10">
    <property type="entry name" value="Glycoside hydrolase 38, N terminal domain"/>
    <property type="match status" value="1"/>
</dbReference>
<dbReference type="Proteomes" id="UP001181247">
    <property type="component" value="Unassembled WGS sequence"/>
</dbReference>
<accession>A0A3E5EYT6</accession>
<dbReference type="GO" id="GO:0030246">
    <property type="term" value="F:carbohydrate binding"/>
    <property type="evidence" value="ECO:0007669"/>
    <property type="project" value="InterPro"/>
</dbReference>
<evidence type="ECO:0000259" key="1">
    <source>
        <dbReference type="Pfam" id="PF01074"/>
    </source>
</evidence>
<comment type="caution">
    <text evidence="3">The sequence shown here is derived from an EMBL/GenBank/DDBJ whole genome shotgun (WGS) entry which is preliminary data.</text>
</comment>
<dbReference type="GO" id="GO:0006013">
    <property type="term" value="P:mannose metabolic process"/>
    <property type="evidence" value="ECO:0007669"/>
    <property type="project" value="InterPro"/>
</dbReference>
<reference evidence="2" key="2">
    <citation type="submission" date="2023-10" db="EMBL/GenBank/DDBJ databases">
        <title>Genome of Potential pathogenic bacteria in Crohn's disease.</title>
        <authorList>
            <person name="Rodriguez-Palacios A."/>
        </authorList>
    </citation>
    <scope>NUCLEOTIDE SEQUENCE</scope>
    <source>
        <strain evidence="2">CavFT-hAR50</strain>
    </source>
</reference>
<dbReference type="SUPFAM" id="SSF88713">
    <property type="entry name" value="Glycoside hydrolase/deacetylase"/>
    <property type="match status" value="1"/>
</dbReference>
<reference evidence="3 4" key="1">
    <citation type="submission" date="2018-08" db="EMBL/GenBank/DDBJ databases">
        <title>A genome reference for cultivated species of the human gut microbiota.</title>
        <authorList>
            <person name="Zou Y."/>
            <person name="Xue W."/>
            <person name="Luo G."/>
        </authorList>
    </citation>
    <scope>NUCLEOTIDE SEQUENCE [LARGE SCALE GENOMIC DNA]</scope>
    <source>
        <strain evidence="3 4">OM03-4</strain>
    </source>
</reference>
<sequence length="1161" mass="132355">MKKIITVILLLMMFITGYAQRIVVYKQLDESLIKVSASSELNKGTICSVVNGDGMQGCYHVANNLGHGMWLSEVSKKPVRYNKSTHEGVVWLLCDFGKSRKCPEVDLIQIWNYNQNEHTRRGLNKVYIEYSEDGNKWQLLKNGDLEYYLIPESVGRNPGSVDFSLDTKGIKARYICFTAALDGEGNHYDRKNPVVIQEAADMHQNVDYYGLSEIRFYKKTVVSVQSLGKLDDISFVAGQGYLKSAEGPKREFLLRFNTPLYAGATLTCQLGDKIWNAEIEASKTGVDEYKGYFPAGYMEETSSLEIKVNSRQGCVKRKYEVPGARKWTVCFFPHSHLDIGYTHRQDDVMKLQWRNLERALDLAERTKEYPEGSRYCWNTEATWAVAAYLKKYAATEKAERLKQAIRDGIINVDMSLGSILTGISRQEELMHIFDDAHWISDEVGVELNTAMMSDVPGQAWGLVTAMAKNGVKYYSPGPNYVPFYGRIGNDRAAALHVRWGDRPFYWQSQSGTDKVLVWQAGRGYSWFHGWLANRIGVCGLEPIWDYLTELETEEFPYQTCYLRYTVHGDNGPPDQSMSDVIREWNERYEFPQFRISTAREFFMKFEEQYGAELPVFAGDMTPTWEDGAASTACETAMNRTTAARLAQTETIWSMLHKTDAFPDKAFKEAWKNVILFSEHTWGASASGTDPHSKFTKDLWEGKKAYADNASNQSQILYKQALSPLHVDKGGDFVHVLNTNLWNRTDVVFLDSMVNLNEKELITRTGEKVETQRLYDGRWAFVAENIPALSSEVYQIVSKKKSSRRFVSMIAENKILNNGIVRVEIDEVKGTISSFKRVGDSYEYASNSGLNDYLYTGRYASDPQGIEQILNIRVLDDGAVAATLRIESKAPGCNTLWRDVTVYKGIDRVDICNTLDKQDILDFENVRFVFPFNIQQPEITMDLAMSEIHPEREQLEGVNKHYYSLQNGLAVGDLEHAVCLTTVDAPFVELGSPSGLDYRLNPRHGYGWWQSAKISPIVYSWVMTNTWRTNYKASQGGTAKFRYSLQPCNPLDLKLKQRGAEREMELVAVASRSSQNIEQLFRLKGRHRIALSSIKPADDGKGYIVCLHNMGKQSVCSSFVWGSIRPREVSVCDYRQKALRPFNDEMFWMKPYEYIMLKVIIE</sequence>
<dbReference type="EMBL" id="JAWDEU010000002">
    <property type="protein sequence ID" value="MDU0244645.1"/>
    <property type="molecule type" value="Genomic_DNA"/>
</dbReference>
<dbReference type="Pfam" id="PF01074">
    <property type="entry name" value="Glyco_hydro_38N"/>
    <property type="match status" value="1"/>
</dbReference>
<feature type="domain" description="Glycoside hydrolase family 38 N-terminal" evidence="1">
    <location>
        <begin position="329"/>
        <end position="624"/>
    </location>
</feature>
<dbReference type="CDD" id="cd10791">
    <property type="entry name" value="GH38N_AMII_like_1"/>
    <property type="match status" value="1"/>
</dbReference>
<proteinExistence type="predicted"/>
<gene>
    <name evidence="3" type="ORF">DXB37_10905</name>
    <name evidence="2" type="ORF">RVH16_07950</name>
</gene>
<dbReference type="InterPro" id="IPR027291">
    <property type="entry name" value="Glyco_hydro_38_N_sf"/>
</dbReference>
<dbReference type="InterPro" id="IPR000602">
    <property type="entry name" value="Glyco_hydro_38_N"/>
</dbReference>
<dbReference type="GO" id="GO:0004559">
    <property type="term" value="F:alpha-mannosidase activity"/>
    <property type="evidence" value="ECO:0007669"/>
    <property type="project" value="InterPro"/>
</dbReference>
<dbReference type="AlphaFoldDB" id="A0A3E5EYT6"/>
<evidence type="ECO:0000313" key="4">
    <source>
        <dbReference type="Proteomes" id="UP000260759"/>
    </source>
</evidence>
<dbReference type="RefSeq" id="WP_117600492.1">
    <property type="nucleotide sequence ID" value="NZ_CAXTGW010000007.1"/>
</dbReference>
<dbReference type="InterPro" id="IPR011330">
    <property type="entry name" value="Glyco_hydro/deAcase_b/a-brl"/>
</dbReference>
<dbReference type="Gene3D" id="2.70.98.30">
    <property type="entry name" value="Golgi alpha-mannosidase II, domain 4"/>
    <property type="match status" value="1"/>
</dbReference>
<dbReference type="Proteomes" id="UP000260759">
    <property type="component" value="Unassembled WGS sequence"/>
</dbReference>
<dbReference type="Gene3D" id="2.60.120.260">
    <property type="entry name" value="Galactose-binding domain-like"/>
    <property type="match status" value="1"/>
</dbReference>
<evidence type="ECO:0000313" key="2">
    <source>
        <dbReference type="EMBL" id="MDU0244645.1"/>
    </source>
</evidence>
<keyword evidence="3" id="KW-0378">Hydrolase</keyword>